<proteinExistence type="predicted"/>
<reference evidence="1 2" key="1">
    <citation type="submission" date="2020-07" db="EMBL/GenBank/DDBJ databases">
        <title>Genomic Encyclopedia of Type Strains, Phase IV (KMG-V): Genome sequencing to study the core and pangenomes of soil and plant-associated prokaryotes.</title>
        <authorList>
            <person name="Whitman W."/>
        </authorList>
    </citation>
    <scope>NUCLEOTIDE SEQUENCE [LARGE SCALE GENOMIC DNA]</scope>
    <source>
        <strain evidence="1 2">A4</strain>
    </source>
</reference>
<dbReference type="RefSeq" id="WP_181489349.1">
    <property type="nucleotide sequence ID" value="NZ_JACDUI010000003.1"/>
</dbReference>
<accession>A0A7J9NK29</accession>
<dbReference type="AlphaFoldDB" id="A0A7J9NK29"/>
<dbReference type="EMBL" id="JACDUI010000003">
    <property type="protein sequence ID" value="MBA2841285.1"/>
    <property type="molecule type" value="Genomic_DNA"/>
</dbReference>
<evidence type="ECO:0000313" key="2">
    <source>
        <dbReference type="Proteomes" id="UP000563838"/>
    </source>
</evidence>
<comment type="caution">
    <text evidence="1">The sequence shown here is derived from an EMBL/GenBank/DDBJ whole genome shotgun (WGS) entry which is preliminary data.</text>
</comment>
<evidence type="ECO:0000313" key="1">
    <source>
        <dbReference type="EMBL" id="MBA2841285.1"/>
    </source>
</evidence>
<sequence>MSKSIDELMKKEYGVKIEKTDFNIEEFMNKESFNEETKEKMKNADILILPEFNFRESGSNGFYEESADFRKYLRSELSDISIEFYENNGEYKSLGLHSGDIWMPILYLVGEWALGRGLDYIVNLSHEYIVNKYNISKEEEDSKIAHAIYYTKKNDETTIIKYDGPVSGLDSVFKK</sequence>
<organism evidence="1 2">
    <name type="scientific">Methanococcus maripaludis</name>
    <name type="common">Methanococcus deltae</name>
    <dbReference type="NCBI Taxonomy" id="39152"/>
    <lineage>
        <taxon>Archaea</taxon>
        <taxon>Methanobacteriati</taxon>
        <taxon>Methanobacteriota</taxon>
        <taxon>Methanomada group</taxon>
        <taxon>Methanococci</taxon>
        <taxon>Methanococcales</taxon>
        <taxon>Methanococcaceae</taxon>
        <taxon>Methanococcus</taxon>
    </lineage>
</organism>
<name>A0A7J9NK29_METMI</name>
<protein>
    <submittedName>
        <fullName evidence="1">Uncharacterized protein</fullName>
    </submittedName>
</protein>
<gene>
    <name evidence="1" type="ORF">HNP87_001834</name>
</gene>
<dbReference type="Proteomes" id="UP000563838">
    <property type="component" value="Unassembled WGS sequence"/>
</dbReference>